<dbReference type="RefSeq" id="WP_386807529.1">
    <property type="nucleotide sequence ID" value="NZ_JBHTMV010000002.1"/>
</dbReference>
<evidence type="ECO:0000313" key="7">
    <source>
        <dbReference type="EMBL" id="MFD1292740.1"/>
    </source>
</evidence>
<name>A0ABW3WKY4_9FLAO</name>
<accession>A0ABW3WKY4</accession>
<comment type="similarity">
    <text evidence="2 6">Belongs to the [NiFe]/[NiFeSe] hydrogenase large subunit family.</text>
</comment>
<dbReference type="Pfam" id="PF00374">
    <property type="entry name" value="NiFeSe_Hases"/>
    <property type="match status" value="2"/>
</dbReference>
<dbReference type="PANTHER" id="PTHR43600:SF2">
    <property type="entry name" value="F420-NON-REDUCING HYDROGENASE VHU SUBUNIT A"/>
    <property type="match status" value="1"/>
</dbReference>
<dbReference type="SUPFAM" id="SSF56762">
    <property type="entry name" value="HydB/Nqo4-like"/>
    <property type="match status" value="1"/>
</dbReference>
<comment type="caution">
    <text evidence="7">The sequence shown here is derived from an EMBL/GenBank/DDBJ whole genome shotgun (WGS) entry which is preliminary data.</text>
</comment>
<dbReference type="PROSITE" id="PS00507">
    <property type="entry name" value="NI_HGENASE_L_1"/>
    <property type="match status" value="1"/>
</dbReference>
<evidence type="ECO:0000313" key="8">
    <source>
        <dbReference type="Proteomes" id="UP001597241"/>
    </source>
</evidence>
<evidence type="ECO:0000256" key="3">
    <source>
        <dbReference type="ARBA" id="ARBA00022596"/>
    </source>
</evidence>
<proteinExistence type="inferred from homology"/>
<keyword evidence="5 6" id="KW-0560">Oxidoreductase</keyword>
<evidence type="ECO:0000256" key="5">
    <source>
        <dbReference type="ARBA" id="ARBA00023002"/>
    </source>
</evidence>
<keyword evidence="8" id="KW-1185">Reference proteome</keyword>
<organism evidence="7 8">
    <name type="scientific">Lutibacter holmesii</name>
    <dbReference type="NCBI Taxonomy" id="1137985"/>
    <lineage>
        <taxon>Bacteria</taxon>
        <taxon>Pseudomonadati</taxon>
        <taxon>Bacteroidota</taxon>
        <taxon>Flavobacteriia</taxon>
        <taxon>Flavobacteriales</taxon>
        <taxon>Flavobacteriaceae</taxon>
        <taxon>Lutibacter</taxon>
    </lineage>
</organism>
<dbReference type="PROSITE" id="PS00508">
    <property type="entry name" value="NI_HGENASE_L_2"/>
    <property type="match status" value="1"/>
</dbReference>
<reference evidence="8" key="1">
    <citation type="journal article" date="2019" name="Int. J. Syst. Evol. Microbiol.">
        <title>The Global Catalogue of Microorganisms (GCM) 10K type strain sequencing project: providing services to taxonomists for standard genome sequencing and annotation.</title>
        <authorList>
            <consortium name="The Broad Institute Genomics Platform"/>
            <consortium name="The Broad Institute Genome Sequencing Center for Infectious Disease"/>
            <person name="Wu L."/>
            <person name="Ma J."/>
        </authorList>
    </citation>
    <scope>NUCLEOTIDE SEQUENCE [LARGE SCALE GENOMIC DNA]</scope>
    <source>
        <strain evidence="8">CCUG 62221</strain>
    </source>
</reference>
<dbReference type="Proteomes" id="UP001597241">
    <property type="component" value="Unassembled WGS sequence"/>
</dbReference>
<dbReference type="Gene3D" id="1.10.645.10">
    <property type="entry name" value="Cytochrome-c3 Hydrogenase, chain B"/>
    <property type="match status" value="1"/>
</dbReference>
<dbReference type="InterPro" id="IPR001501">
    <property type="entry name" value="Ni-dep_hyd_lsu"/>
</dbReference>
<dbReference type="PANTHER" id="PTHR43600">
    <property type="entry name" value="COENZYME F420 HYDROGENASE, SUBUNIT ALPHA"/>
    <property type="match status" value="1"/>
</dbReference>
<comment type="cofactor">
    <cofactor evidence="1">
        <name>Ni(2+)</name>
        <dbReference type="ChEBI" id="CHEBI:49786"/>
    </cofactor>
</comment>
<dbReference type="InterPro" id="IPR029014">
    <property type="entry name" value="NiFe-Hase_large"/>
</dbReference>
<evidence type="ECO:0000256" key="6">
    <source>
        <dbReference type="RuleBase" id="RU003896"/>
    </source>
</evidence>
<evidence type="ECO:0000256" key="1">
    <source>
        <dbReference type="ARBA" id="ARBA00001967"/>
    </source>
</evidence>
<protein>
    <submittedName>
        <fullName evidence="7">Ni/Fe hydrogenase subunit alpha</fullName>
    </submittedName>
</protein>
<evidence type="ECO:0000256" key="2">
    <source>
        <dbReference type="ARBA" id="ARBA00009292"/>
    </source>
</evidence>
<sequence>MNTKKIIIEPVTRVEGHGKVTIKLNENGKVEDAFLHIVEFRGFEKFIQGHPYWEAPVLVQRLCGICPVSHHLAAAKAIDQLVGIDPENLSPTATKLRRLLHYGQVFQSHSLHFFYLASPDILFGIDAPAEKRNIVAVATENKELAKKGILMRKFGQEIIKALAGKKIHGILAVPGGVYKTFTKEERAYFLDGKQIPNIDTMIAWSKEIIDFIKTYHTKNAEWIDNFAAYPSNHLGLVDQENGALELYNGRLRSVNSEGKEILNIADTEYRSHFKEAVEPWSYLKFPYMTKYGREQGWNRVGPLARLNTCSHITTPLAEAERIIFKNYTNNKPNNMTMHTHWARLIEMLHCAELMKELLLDEEIMGDDLVRKGTPRNKGIGIIEAPRGTLIHEYHTNSKGLITKCNLIVSTTHNNEAMNRGVRSVANAVLSEKPEITEPMLNQIEIAIRAYDPCLSCATHALGKMPLIVQLEDKYGKLIDERIR</sequence>
<dbReference type="InterPro" id="IPR018194">
    <property type="entry name" value="Ni-dep_hyd_lsu_Ni_BS"/>
</dbReference>
<keyword evidence="4 6" id="KW-0479">Metal-binding</keyword>
<dbReference type="EMBL" id="JBHTMV010000002">
    <property type="protein sequence ID" value="MFD1292740.1"/>
    <property type="molecule type" value="Genomic_DNA"/>
</dbReference>
<gene>
    <name evidence="7" type="ORF">ACFQ5N_02735</name>
</gene>
<keyword evidence="3 6" id="KW-0533">Nickel</keyword>
<evidence type="ECO:0000256" key="4">
    <source>
        <dbReference type="ARBA" id="ARBA00022723"/>
    </source>
</evidence>